<dbReference type="Pfam" id="PF02996">
    <property type="entry name" value="Prefoldin"/>
    <property type="match status" value="1"/>
</dbReference>
<dbReference type="RefSeq" id="WP_048072282.1">
    <property type="nucleotide sequence ID" value="NZ_CALCVY010000216.1"/>
</dbReference>
<comment type="similarity">
    <text evidence="5">Belongs to the prefoldin alpha subunit family.</text>
</comment>
<accession>A0A090JU92</accession>
<comment type="subcellular location">
    <subcellularLocation>
        <location evidence="5">Cytoplasm</location>
    </subcellularLocation>
</comment>
<dbReference type="OrthoDB" id="10045at2157"/>
<reference evidence="10" key="3">
    <citation type="submission" date="2014-09" db="EMBL/GenBank/DDBJ databases">
        <authorList>
            <person name="Bishop-Lilly K.A."/>
            <person name="Broomall S.M."/>
            <person name="Chain P.S."/>
            <person name="Chertkov O."/>
            <person name="Coyne S.R."/>
            <person name="Daligault H.E."/>
            <person name="Davenport K.W."/>
            <person name="Erkkila T."/>
            <person name="Frey K.G."/>
            <person name="Gibbons H.S."/>
            <person name="Gu W."/>
            <person name="Jaissle J."/>
            <person name="Johnson S.L."/>
            <person name="Koroleva G.I."/>
            <person name="Ladner J.T."/>
            <person name="Lo C.-C."/>
            <person name="Minogue T.D."/>
            <person name="Munk C."/>
            <person name="Palacios G.F."/>
            <person name="Redden C.L."/>
            <person name="Rosenzweig C.N."/>
            <person name="Scholz M.B."/>
            <person name="Teshima H."/>
            <person name="Xu Y."/>
        </authorList>
    </citation>
    <scope>NUCLEOTIDE SEQUENCE</scope>
    <source>
        <strain evidence="10">Mb9</strain>
    </source>
</reference>
<dbReference type="PATRIC" id="fig|2162.10.peg.1814"/>
<reference evidence="11" key="4">
    <citation type="submission" date="2020-10" db="EMBL/GenBank/DDBJ databases">
        <title>Dehalococcoides mccartyi of a TCE/Cr reducing biochatode.</title>
        <authorList>
            <person name="Matturro B."/>
        </authorList>
    </citation>
    <scope>NUCLEOTIDE SEQUENCE</scope>
    <source>
        <strain evidence="11">Bin2</strain>
    </source>
</reference>
<feature type="coiled-coil region" evidence="7">
    <location>
        <begin position="4"/>
        <end position="41"/>
    </location>
</feature>
<dbReference type="HAMAP" id="MF_00308">
    <property type="entry name" value="PfdA"/>
    <property type="match status" value="1"/>
</dbReference>
<dbReference type="EMBL" id="JADIIL010000022">
    <property type="protein sequence ID" value="MBF4475071.1"/>
    <property type="molecule type" value="Genomic_DNA"/>
</dbReference>
<proteinExistence type="inferred from homology"/>
<evidence type="ECO:0000313" key="9">
    <source>
        <dbReference type="EMBL" id="CEA13016.1"/>
    </source>
</evidence>
<comment type="similarity">
    <text evidence="1">Belongs to the prefoldin subunit alpha family.</text>
</comment>
<feature type="coiled-coil region" evidence="7">
    <location>
        <begin position="83"/>
        <end position="114"/>
    </location>
</feature>
<dbReference type="NCBIfam" id="TIGR00293">
    <property type="entry name" value="prefoldin subunit alpha"/>
    <property type="match status" value="1"/>
</dbReference>
<evidence type="ECO:0000313" key="11">
    <source>
        <dbReference type="EMBL" id="MBF4475071.1"/>
    </source>
</evidence>
<keyword evidence="7" id="KW-0175">Coiled coil</keyword>
<dbReference type="GeneID" id="82850789"/>
<dbReference type="CDD" id="cd23160">
    <property type="entry name" value="Prefoldin_alpha_GimC"/>
    <property type="match status" value="1"/>
</dbReference>
<evidence type="ECO:0000256" key="3">
    <source>
        <dbReference type="ARBA" id="ARBA00023186"/>
    </source>
</evidence>
<comment type="subunit">
    <text evidence="2 5">Heterohexamer of two alpha and four beta subunits.</text>
</comment>
<keyword evidence="3 5" id="KW-0143">Chaperone</keyword>
<dbReference type="EMBL" id="CP006933">
    <property type="protein sequence ID" value="AIS31522.1"/>
    <property type="molecule type" value="Genomic_DNA"/>
</dbReference>
<dbReference type="EMBL" id="LN734822">
    <property type="protein sequence ID" value="CEL25374.1"/>
    <property type="molecule type" value="Genomic_DNA"/>
</dbReference>
<dbReference type="Gene3D" id="1.10.287.370">
    <property type="match status" value="1"/>
</dbReference>
<organism evidence="9">
    <name type="scientific">Methanobacterium formicicum</name>
    <dbReference type="NCBI Taxonomy" id="2162"/>
    <lineage>
        <taxon>Archaea</taxon>
        <taxon>Methanobacteriati</taxon>
        <taxon>Methanobacteriota</taxon>
        <taxon>Methanomada group</taxon>
        <taxon>Methanobacteria</taxon>
        <taxon>Methanobacteriales</taxon>
        <taxon>Methanobacteriaceae</taxon>
        <taxon>Methanobacterium</taxon>
    </lineage>
</organism>
<evidence type="ECO:0000256" key="2">
    <source>
        <dbReference type="ARBA" id="ARBA00011716"/>
    </source>
</evidence>
<comment type="function">
    <text evidence="4 5">Molecular chaperone capable of stabilizing a range of proteins. Seems to fulfill an ATP-independent, HSP70-like function in archaeal de novo protein folding.</text>
</comment>
<reference evidence="8" key="1">
    <citation type="submission" date="2013-12" db="EMBL/GenBank/DDBJ databases">
        <title>The complete genome sequence of Methanobacterium sp. BRM9.</title>
        <authorList>
            <consortium name="Pastoral Greenhouse Gas Research Consortium"/>
            <person name="Kelly W.J."/>
            <person name="Leahy S.C."/>
            <person name="Perry R."/>
            <person name="Li D."/>
            <person name="Altermann E."/>
            <person name="Lambie S.C."/>
            <person name="Attwood G.T."/>
        </authorList>
    </citation>
    <scope>NUCLEOTIDE SEQUENCE [LARGE SCALE GENOMIC DNA]</scope>
    <source>
        <strain evidence="8">BRM9</strain>
    </source>
</reference>
<dbReference type="InterPro" id="IPR009053">
    <property type="entry name" value="Prefoldin"/>
</dbReference>
<sequence>MEDRQRLEEIINELNAYKAQAEMLNQQVETLKATIADMEIAQETLDSIKGKKSPETLVPIGAGSFLITEIKNTEEVIVGLGSGAAVKKNIDDAKESIEEQKKELDNIMQKMVSDLTQISQIITQKSPEAEALIQKIEGTQGNPIN</sequence>
<evidence type="ECO:0000256" key="5">
    <source>
        <dbReference type="HAMAP-Rule" id="MF_00308"/>
    </source>
</evidence>
<dbReference type="KEGG" id="mfc:BRM9_0702"/>
<dbReference type="SUPFAM" id="SSF46579">
    <property type="entry name" value="Prefoldin"/>
    <property type="match status" value="1"/>
</dbReference>
<evidence type="ECO:0000313" key="12">
    <source>
        <dbReference type="Proteomes" id="UP000062768"/>
    </source>
</evidence>
<protein>
    <recommendedName>
        <fullName evidence="5 6">Prefoldin subunit alpha</fullName>
    </recommendedName>
    <alternativeName>
        <fullName evidence="5">GimC subunit alpha</fullName>
    </alternativeName>
</protein>
<evidence type="ECO:0000313" key="8">
    <source>
        <dbReference type="EMBL" id="AIS31522.1"/>
    </source>
</evidence>
<dbReference type="EMBL" id="LN515531">
    <property type="protein sequence ID" value="CEA13016.1"/>
    <property type="molecule type" value="Genomic_DNA"/>
</dbReference>
<reference evidence="9" key="2">
    <citation type="submission" date="2014-08" db="EMBL/GenBank/DDBJ databases">
        <authorList>
            <person name="Wibberg D."/>
        </authorList>
    </citation>
    <scope>NUCLEOTIDE SEQUENCE</scope>
</reference>
<dbReference type="GO" id="GO:0051082">
    <property type="term" value="F:unfolded protein binding"/>
    <property type="evidence" value="ECO:0007669"/>
    <property type="project" value="UniProtKB-UniRule"/>
</dbReference>
<evidence type="ECO:0000256" key="1">
    <source>
        <dbReference type="ARBA" id="ARBA00010048"/>
    </source>
</evidence>
<dbReference type="GO" id="GO:0006457">
    <property type="term" value="P:protein folding"/>
    <property type="evidence" value="ECO:0007669"/>
    <property type="project" value="UniProtKB-UniRule"/>
</dbReference>
<keyword evidence="5" id="KW-0963">Cytoplasm</keyword>
<name>A0A090JU92_METFO</name>
<evidence type="ECO:0000256" key="4">
    <source>
        <dbReference type="ARBA" id="ARBA00025077"/>
    </source>
</evidence>
<dbReference type="GO" id="GO:0005737">
    <property type="term" value="C:cytoplasm"/>
    <property type="evidence" value="ECO:0007669"/>
    <property type="project" value="UniProtKB-SubCell"/>
</dbReference>
<keyword evidence="12" id="KW-1185">Reference proteome</keyword>
<dbReference type="Proteomes" id="UP000029661">
    <property type="component" value="Chromosome"/>
</dbReference>
<gene>
    <name evidence="5 8" type="primary">pfdA</name>
    <name evidence="8" type="ORF">BRM9_0702</name>
    <name evidence="9" type="ORF">DSM1535_0655</name>
    <name evidence="11" type="ORF">ISP06_06325</name>
    <name evidence="10" type="ORF">MB9_1739</name>
</gene>
<dbReference type="AlphaFoldDB" id="A0A090JU92"/>
<dbReference type="InterPro" id="IPR011599">
    <property type="entry name" value="PFD_alpha_archaea"/>
</dbReference>
<dbReference type="InterPro" id="IPR004127">
    <property type="entry name" value="Prefoldin_subunit_alpha"/>
</dbReference>
<dbReference type="STRING" id="2162.BRM9_0702"/>
<evidence type="ECO:0000313" key="10">
    <source>
        <dbReference type="EMBL" id="CEL25374.1"/>
    </source>
</evidence>
<evidence type="ECO:0000256" key="7">
    <source>
        <dbReference type="SAM" id="Coils"/>
    </source>
</evidence>
<dbReference type="Proteomes" id="UP000606900">
    <property type="component" value="Unassembled WGS sequence"/>
</dbReference>
<evidence type="ECO:0000256" key="6">
    <source>
        <dbReference type="NCBIfam" id="TIGR00293"/>
    </source>
</evidence>
<dbReference type="Proteomes" id="UP000062768">
    <property type="component" value="Chromosome I"/>
</dbReference>
<dbReference type="KEGG" id="mfi:DSM1535_0655"/>
<dbReference type="GO" id="GO:0016272">
    <property type="term" value="C:prefoldin complex"/>
    <property type="evidence" value="ECO:0007669"/>
    <property type="project" value="UniProtKB-UniRule"/>
</dbReference>